<feature type="signal peptide" evidence="1">
    <location>
        <begin position="1"/>
        <end position="24"/>
    </location>
</feature>
<reference evidence="2 3" key="1">
    <citation type="submission" date="2023-03" db="EMBL/GenBank/DDBJ databases">
        <title>Isolation and description of six Streptomyces strains from soil environments, able to metabolize different microbial glucans.</title>
        <authorList>
            <person name="Widen T."/>
            <person name="Larsbrink J."/>
        </authorList>
    </citation>
    <scope>NUCLEOTIDE SEQUENCE [LARGE SCALE GENOMIC DNA]</scope>
    <source>
        <strain evidence="2 3">Alt2</strain>
    </source>
</reference>
<dbReference type="RefSeq" id="WP_306071796.1">
    <property type="nucleotide sequence ID" value="NZ_CP120988.1"/>
</dbReference>
<proteinExistence type="predicted"/>
<dbReference type="EMBL" id="CP120988">
    <property type="protein sequence ID" value="WLQ56126.1"/>
    <property type="molecule type" value="Genomic_DNA"/>
</dbReference>
<dbReference type="SUPFAM" id="SSF53850">
    <property type="entry name" value="Periplasmic binding protein-like II"/>
    <property type="match status" value="1"/>
</dbReference>
<dbReference type="Gene3D" id="3.40.190.10">
    <property type="entry name" value="Periplasmic binding protein-like II"/>
    <property type="match status" value="3"/>
</dbReference>
<evidence type="ECO:0000313" key="2">
    <source>
        <dbReference type="EMBL" id="WLQ56126.1"/>
    </source>
</evidence>
<dbReference type="Proteomes" id="UP001235744">
    <property type="component" value="Chromosome"/>
</dbReference>
<accession>A0ABY9ING5</accession>
<evidence type="ECO:0000256" key="1">
    <source>
        <dbReference type="SAM" id="SignalP"/>
    </source>
</evidence>
<keyword evidence="1" id="KW-0732">Signal</keyword>
<keyword evidence="3" id="KW-1185">Reference proteome</keyword>
<feature type="chain" id="PRO_5045859326" evidence="1">
    <location>
        <begin position="25"/>
        <end position="413"/>
    </location>
</feature>
<evidence type="ECO:0000313" key="3">
    <source>
        <dbReference type="Proteomes" id="UP001235744"/>
    </source>
</evidence>
<organism evidence="2 3">
    <name type="scientific">Streptomyces poriferorum</name>
    <dbReference type="NCBI Taxonomy" id="2798799"/>
    <lineage>
        <taxon>Bacteria</taxon>
        <taxon>Bacillati</taxon>
        <taxon>Actinomycetota</taxon>
        <taxon>Actinomycetes</taxon>
        <taxon>Kitasatosporales</taxon>
        <taxon>Streptomycetaceae</taxon>
        <taxon>Streptomyces</taxon>
    </lineage>
</organism>
<sequence length="413" mass="44525">MIPYPRAVLLVLALFMTAAGCGLAAPGGSDAEPEVTILGPWTDTQEQRFKDVLDGFGIPYTYQGTAATREVLLAEVQAGDPPDIAILPGVGELVEYADEGRLRSLQGLYDPEEYGNPWQPRAQGVAGDLWWVPLKADLKSIVWYRDGPAPARRPAPLASWCIGMGDDGASGWPGSDWIEDLILQRAGPVLYARWATGDLDWTDDRVVAAWTTWAGMLAQDPDRAGDMLLADHRGPAGGPGLLFGGGCDLEHQGSFARAFYGADKDRAAFVDSARLLPGGPYTVKAHEVSADFAALFGRSGPAREMIRRLASRDAQEEWGRTGGVFSANAAVPPKTGTVDQQVGRRFTDQRVPLCLDASDVMPAAVRDAFYEAVLLTMAHPAEPVRSRLADIQKVQDAQPEDTRRLTGVCGRPQ</sequence>
<gene>
    <name evidence="2" type="ORF">P8A19_12050</name>
</gene>
<name>A0ABY9ING5_9ACTN</name>
<protein>
    <submittedName>
        <fullName evidence="2">Carbohydrate ABC transporter substrate-binding protein</fullName>
    </submittedName>
</protein>
<dbReference type="PROSITE" id="PS51257">
    <property type="entry name" value="PROKAR_LIPOPROTEIN"/>
    <property type="match status" value="1"/>
</dbReference>